<protein>
    <recommendedName>
        <fullName evidence="3">Lipoprotein</fullName>
    </recommendedName>
</protein>
<proteinExistence type="predicted"/>
<name>A0A9W6VB05_9PSEU</name>
<accession>A0A9W6VB05</accession>
<keyword evidence="2" id="KW-1185">Reference proteome</keyword>
<dbReference type="AlphaFoldDB" id="A0A9W6VB05"/>
<evidence type="ECO:0008006" key="3">
    <source>
        <dbReference type="Google" id="ProtNLM"/>
    </source>
</evidence>
<comment type="caution">
    <text evidence="1">The sequence shown here is derived from an EMBL/GenBank/DDBJ whole genome shotgun (WGS) entry which is preliminary data.</text>
</comment>
<organism evidence="1 2">
    <name type="scientific">Amycolatopsis taiwanensis</name>
    <dbReference type="NCBI Taxonomy" id="342230"/>
    <lineage>
        <taxon>Bacteria</taxon>
        <taxon>Bacillati</taxon>
        <taxon>Actinomycetota</taxon>
        <taxon>Actinomycetes</taxon>
        <taxon>Pseudonocardiales</taxon>
        <taxon>Pseudonocardiaceae</taxon>
        <taxon>Amycolatopsis</taxon>
    </lineage>
</organism>
<sequence>MRLWGVLAVVGALLAVCGCGPGRHLPSPYRVGLAQPGPPIHVAGVERGVANGVDWPNACMLLSDDELRAVLPQIDHVDRLPNDKTVNVWVSNGGNPLAASYETVVANADCQYQVTFKFDDNGGGRGDGSYLGTVAVDDLVVGSPDTVELNWNHDLDKSAGQVSDIAGLPCQGTAGDNSLACKSGSFYYGVGVTLDSQYGKDADKPVVRLDVAGKIQEFPRTGSLATAEENDAVRTAIVTKFAETLNAKLR</sequence>
<dbReference type="Proteomes" id="UP001165136">
    <property type="component" value="Unassembled WGS sequence"/>
</dbReference>
<evidence type="ECO:0000313" key="2">
    <source>
        <dbReference type="Proteomes" id="UP001165136"/>
    </source>
</evidence>
<dbReference type="PROSITE" id="PS51257">
    <property type="entry name" value="PROKAR_LIPOPROTEIN"/>
    <property type="match status" value="1"/>
</dbReference>
<dbReference type="EMBL" id="BSTI01000002">
    <property type="protein sequence ID" value="GLY64418.1"/>
    <property type="molecule type" value="Genomic_DNA"/>
</dbReference>
<gene>
    <name evidence="1" type="ORF">Atai01_10370</name>
</gene>
<evidence type="ECO:0000313" key="1">
    <source>
        <dbReference type="EMBL" id="GLY64418.1"/>
    </source>
</evidence>
<reference evidence="1" key="1">
    <citation type="submission" date="2023-03" db="EMBL/GenBank/DDBJ databases">
        <title>Amycolatopsis taiwanensis NBRC 103393.</title>
        <authorList>
            <person name="Ichikawa N."/>
            <person name="Sato H."/>
            <person name="Tonouchi N."/>
        </authorList>
    </citation>
    <scope>NUCLEOTIDE SEQUENCE</scope>
    <source>
        <strain evidence="1">NBRC 103393</strain>
    </source>
</reference>